<dbReference type="RefSeq" id="WP_096465200.1">
    <property type="nucleotide sequence ID" value="NZ_AP017312.1"/>
</dbReference>
<dbReference type="PANTHER" id="PTHR35091">
    <property type="entry name" value="FLAGELLAR PROTEIN FLIL"/>
    <property type="match status" value="1"/>
</dbReference>
<evidence type="ECO:0000256" key="8">
    <source>
        <dbReference type="ARBA" id="ARBA00022989"/>
    </source>
</evidence>
<keyword evidence="12" id="KW-1185">Reference proteome</keyword>
<evidence type="ECO:0000256" key="4">
    <source>
        <dbReference type="ARBA" id="ARBA00022475"/>
    </source>
</evidence>
<feature type="transmembrane region" description="Helical" evidence="10">
    <location>
        <begin position="12"/>
        <end position="32"/>
    </location>
</feature>
<gene>
    <name evidence="11" type="ORF">CB4_01851</name>
</gene>
<dbReference type="KEGG" id="asoc:CB4_01851"/>
<keyword evidence="8 10" id="KW-1133">Transmembrane helix</keyword>
<dbReference type="AlphaFoldDB" id="A0A0U5BAB2"/>
<dbReference type="PANTHER" id="PTHR35091:SF2">
    <property type="entry name" value="FLAGELLAR PROTEIN FLIL"/>
    <property type="match status" value="1"/>
</dbReference>
<proteinExistence type="inferred from homology"/>
<dbReference type="EMBL" id="AP017312">
    <property type="protein sequence ID" value="BAU27677.1"/>
    <property type="molecule type" value="Genomic_DNA"/>
</dbReference>
<dbReference type="OrthoDB" id="2381796at2"/>
<keyword evidence="5 10" id="KW-0145">Chemotaxis</keyword>
<keyword evidence="11" id="KW-0966">Cell projection</keyword>
<accession>A0A0U5BAB2</accession>
<keyword evidence="4 10" id="KW-1003">Cell membrane</keyword>
<name>A0A0U5BAB2_9BACL</name>
<dbReference type="GO" id="GO:0071978">
    <property type="term" value="P:bacterial-type flagellum-dependent swarming motility"/>
    <property type="evidence" value="ECO:0007669"/>
    <property type="project" value="TreeGrafter"/>
</dbReference>
<evidence type="ECO:0000313" key="12">
    <source>
        <dbReference type="Proteomes" id="UP000217696"/>
    </source>
</evidence>
<organism evidence="11 12">
    <name type="scientific">Aneurinibacillus soli</name>
    <dbReference type="NCBI Taxonomy" id="1500254"/>
    <lineage>
        <taxon>Bacteria</taxon>
        <taxon>Bacillati</taxon>
        <taxon>Bacillota</taxon>
        <taxon>Bacilli</taxon>
        <taxon>Bacillales</taxon>
        <taxon>Paenibacillaceae</taxon>
        <taxon>Aneurinibacillus group</taxon>
        <taxon>Aneurinibacillus</taxon>
    </lineage>
</organism>
<dbReference type="GO" id="GO:0009425">
    <property type="term" value="C:bacterial-type flagellum basal body"/>
    <property type="evidence" value="ECO:0007669"/>
    <property type="project" value="InterPro"/>
</dbReference>
<dbReference type="GO" id="GO:0006935">
    <property type="term" value="P:chemotaxis"/>
    <property type="evidence" value="ECO:0007669"/>
    <property type="project" value="UniProtKB-KW"/>
</dbReference>
<evidence type="ECO:0000256" key="7">
    <source>
        <dbReference type="ARBA" id="ARBA00022779"/>
    </source>
</evidence>
<keyword evidence="6 10" id="KW-0812">Transmembrane</keyword>
<comment type="similarity">
    <text evidence="3 10">Belongs to the FliL family.</text>
</comment>
<keyword evidence="11" id="KW-0282">Flagellum</keyword>
<comment type="function">
    <text evidence="1 10">Controls the rotational direction of flagella during chemotaxis.</text>
</comment>
<dbReference type="InterPro" id="IPR005503">
    <property type="entry name" value="FliL"/>
</dbReference>
<evidence type="ECO:0000313" key="11">
    <source>
        <dbReference type="EMBL" id="BAU27677.1"/>
    </source>
</evidence>
<keyword evidence="7 10" id="KW-0283">Flagellar rotation</keyword>
<evidence type="ECO:0000256" key="10">
    <source>
        <dbReference type="RuleBase" id="RU364125"/>
    </source>
</evidence>
<dbReference type="GO" id="GO:0005886">
    <property type="term" value="C:plasma membrane"/>
    <property type="evidence" value="ECO:0007669"/>
    <property type="project" value="UniProtKB-SubCell"/>
</dbReference>
<evidence type="ECO:0000256" key="3">
    <source>
        <dbReference type="ARBA" id="ARBA00008281"/>
    </source>
</evidence>
<reference evidence="11 12" key="1">
    <citation type="submission" date="2015-12" db="EMBL/GenBank/DDBJ databases">
        <title>Genome sequence of Aneurinibacillus soli.</title>
        <authorList>
            <person name="Lee J.S."/>
            <person name="Lee K.C."/>
            <person name="Kim K.K."/>
            <person name="Lee B.W."/>
        </authorList>
    </citation>
    <scope>NUCLEOTIDE SEQUENCE [LARGE SCALE GENOMIC DNA]</scope>
    <source>
        <strain evidence="11 12">CB4</strain>
    </source>
</reference>
<dbReference type="Proteomes" id="UP000217696">
    <property type="component" value="Chromosome"/>
</dbReference>
<protein>
    <recommendedName>
        <fullName evidence="10">Flagellar protein FliL</fullName>
    </recommendedName>
</protein>
<dbReference type="Pfam" id="PF03748">
    <property type="entry name" value="FliL"/>
    <property type="match status" value="1"/>
</dbReference>
<evidence type="ECO:0000256" key="9">
    <source>
        <dbReference type="ARBA" id="ARBA00023136"/>
    </source>
</evidence>
<keyword evidence="11" id="KW-0969">Cilium</keyword>
<evidence type="ECO:0000256" key="5">
    <source>
        <dbReference type="ARBA" id="ARBA00022500"/>
    </source>
</evidence>
<evidence type="ECO:0000256" key="1">
    <source>
        <dbReference type="ARBA" id="ARBA00002254"/>
    </source>
</evidence>
<keyword evidence="9 10" id="KW-0472">Membrane</keyword>
<sequence>MLKGLFKNKLINMMIILLIAVTLLGVVAFVLWQTYLKPAPAAKSDQQEIQQMSATEFQKVTFETDEIRTNLIDGKLILAKFAIQAENEKTRQELELRKPQVIHIIITTLSSMKPEDIQGAGGIAKMEDAIKKGLNPLLTEGKVLKVITTHKIIDM</sequence>
<evidence type="ECO:0000256" key="6">
    <source>
        <dbReference type="ARBA" id="ARBA00022692"/>
    </source>
</evidence>
<evidence type="ECO:0000256" key="2">
    <source>
        <dbReference type="ARBA" id="ARBA00004162"/>
    </source>
</evidence>
<comment type="subcellular location">
    <subcellularLocation>
        <location evidence="2">Cell membrane</location>
        <topology evidence="2">Single-pass membrane protein</topology>
    </subcellularLocation>
</comment>